<evidence type="ECO:0000256" key="4">
    <source>
        <dbReference type="ARBA" id="ARBA00022927"/>
    </source>
</evidence>
<dbReference type="InterPro" id="IPR003369">
    <property type="entry name" value="TatA/B/E"/>
</dbReference>
<evidence type="ECO:0000256" key="7">
    <source>
        <dbReference type="ARBA" id="ARBA00023136"/>
    </source>
</evidence>
<keyword evidence="4" id="KW-0653">Protein transport</keyword>
<keyword evidence="10" id="KW-1185">Reference proteome</keyword>
<gene>
    <name evidence="9" type="ORF">FRX97_03770</name>
</gene>
<protein>
    <submittedName>
        <fullName evidence="9">Twin-arginine translocase TatA/TatE family subunit</fullName>
    </submittedName>
</protein>
<evidence type="ECO:0000256" key="5">
    <source>
        <dbReference type="ARBA" id="ARBA00022989"/>
    </source>
</evidence>
<dbReference type="OrthoDB" id="1525160at2"/>
<dbReference type="Proteomes" id="UP000321168">
    <property type="component" value="Unassembled WGS sequence"/>
</dbReference>
<accession>A0A5C6VA61</accession>
<dbReference type="Pfam" id="PF02416">
    <property type="entry name" value="TatA_B_E"/>
    <property type="match status" value="1"/>
</dbReference>
<evidence type="ECO:0000256" key="8">
    <source>
        <dbReference type="SAM" id="Phobius"/>
    </source>
</evidence>
<keyword evidence="3 8" id="KW-0812">Transmembrane</keyword>
<feature type="transmembrane region" description="Helical" evidence="8">
    <location>
        <begin position="6"/>
        <end position="27"/>
    </location>
</feature>
<dbReference type="GO" id="GO:0016020">
    <property type="term" value="C:membrane"/>
    <property type="evidence" value="ECO:0007669"/>
    <property type="project" value="UniProtKB-ARBA"/>
</dbReference>
<dbReference type="EMBL" id="VORB01000003">
    <property type="protein sequence ID" value="TXC81644.1"/>
    <property type="molecule type" value="Genomic_DNA"/>
</dbReference>
<keyword evidence="6" id="KW-0811">Translocation</keyword>
<keyword evidence="2" id="KW-0813">Transport</keyword>
<dbReference type="AlphaFoldDB" id="A0A5C6VA61"/>
<comment type="subcellular location">
    <subcellularLocation>
        <location evidence="1">Membrane</location>
        <topology evidence="1">Single-pass membrane protein</topology>
    </subcellularLocation>
</comment>
<name>A0A5C6VA61_9FLAO</name>
<evidence type="ECO:0000256" key="1">
    <source>
        <dbReference type="ARBA" id="ARBA00004167"/>
    </source>
</evidence>
<evidence type="ECO:0000256" key="6">
    <source>
        <dbReference type="ARBA" id="ARBA00023010"/>
    </source>
</evidence>
<organism evidence="9 10">
    <name type="scientific">Luteibaculum oceani</name>
    <dbReference type="NCBI Taxonomy" id="1294296"/>
    <lineage>
        <taxon>Bacteria</taxon>
        <taxon>Pseudomonadati</taxon>
        <taxon>Bacteroidota</taxon>
        <taxon>Flavobacteriia</taxon>
        <taxon>Flavobacteriales</taxon>
        <taxon>Luteibaculaceae</taxon>
        <taxon>Luteibaculum</taxon>
    </lineage>
</organism>
<dbReference type="PANTHER" id="PTHR42982">
    <property type="entry name" value="SEC-INDEPENDENT PROTEIN TRANSLOCASE PROTEIN TATA"/>
    <property type="match status" value="1"/>
</dbReference>
<evidence type="ECO:0000313" key="10">
    <source>
        <dbReference type="Proteomes" id="UP000321168"/>
    </source>
</evidence>
<proteinExistence type="predicted"/>
<comment type="caution">
    <text evidence="9">The sequence shown here is derived from an EMBL/GenBank/DDBJ whole genome shotgun (WGS) entry which is preliminary data.</text>
</comment>
<evidence type="ECO:0000256" key="3">
    <source>
        <dbReference type="ARBA" id="ARBA00022692"/>
    </source>
</evidence>
<dbReference type="PANTHER" id="PTHR42982:SF1">
    <property type="entry name" value="SEC-INDEPENDENT PROTEIN TRANSLOCASE PROTEIN TATA"/>
    <property type="match status" value="1"/>
</dbReference>
<evidence type="ECO:0000256" key="2">
    <source>
        <dbReference type="ARBA" id="ARBA00022448"/>
    </source>
</evidence>
<dbReference type="GO" id="GO:0015031">
    <property type="term" value="P:protein transport"/>
    <property type="evidence" value="ECO:0007669"/>
    <property type="project" value="UniProtKB-KW"/>
</dbReference>
<dbReference type="RefSeq" id="WP_147013550.1">
    <property type="nucleotide sequence ID" value="NZ_VORB01000003.1"/>
</dbReference>
<sequence>MSYLFLNSISGGEIILVFLFILIFFGADKIPSFARTFGRAIRQMRDATQSIQDDIQSSANEVKKDFNKIQKDVEKETGELKDRFKDQTGL</sequence>
<keyword evidence="7 8" id="KW-0472">Membrane</keyword>
<keyword evidence="5 8" id="KW-1133">Transmembrane helix</keyword>
<evidence type="ECO:0000313" key="9">
    <source>
        <dbReference type="EMBL" id="TXC81644.1"/>
    </source>
</evidence>
<reference evidence="9 10" key="1">
    <citation type="submission" date="2019-08" db="EMBL/GenBank/DDBJ databases">
        <title>Genome of Luteibaculum oceani JCM 18817.</title>
        <authorList>
            <person name="Bowman J.P."/>
        </authorList>
    </citation>
    <scope>NUCLEOTIDE SEQUENCE [LARGE SCALE GENOMIC DNA]</scope>
    <source>
        <strain evidence="9 10">JCM 18817</strain>
    </source>
</reference>
<dbReference type="Gene3D" id="1.20.5.3310">
    <property type="match status" value="1"/>
</dbReference>